<keyword evidence="6 9" id="KW-0472">Membrane</keyword>
<organism evidence="11 12">
    <name type="scientific">Lithospermum erythrorhizon</name>
    <name type="common">Purple gromwell</name>
    <name type="synonym">Lithospermum officinale var. erythrorhizon</name>
    <dbReference type="NCBI Taxonomy" id="34254"/>
    <lineage>
        <taxon>Eukaryota</taxon>
        <taxon>Viridiplantae</taxon>
        <taxon>Streptophyta</taxon>
        <taxon>Embryophyta</taxon>
        <taxon>Tracheophyta</taxon>
        <taxon>Spermatophyta</taxon>
        <taxon>Magnoliopsida</taxon>
        <taxon>eudicotyledons</taxon>
        <taxon>Gunneridae</taxon>
        <taxon>Pentapetalae</taxon>
        <taxon>asterids</taxon>
        <taxon>lamiids</taxon>
        <taxon>Boraginales</taxon>
        <taxon>Boraginaceae</taxon>
        <taxon>Boraginoideae</taxon>
        <taxon>Lithospermeae</taxon>
        <taxon>Lithospermum</taxon>
    </lineage>
</organism>
<protein>
    <recommendedName>
        <fullName evidence="10">Amino acid transporter transmembrane domain-containing protein</fullName>
    </recommendedName>
</protein>
<evidence type="ECO:0000256" key="1">
    <source>
        <dbReference type="ARBA" id="ARBA00004141"/>
    </source>
</evidence>
<evidence type="ECO:0000256" key="6">
    <source>
        <dbReference type="ARBA" id="ARBA00023136"/>
    </source>
</evidence>
<dbReference type="EMBL" id="BAABME010021755">
    <property type="protein sequence ID" value="GAA0164117.1"/>
    <property type="molecule type" value="Genomic_DNA"/>
</dbReference>
<dbReference type="GO" id="GO:0015179">
    <property type="term" value="F:L-amino acid transmembrane transporter activity"/>
    <property type="evidence" value="ECO:0007669"/>
    <property type="project" value="TreeGrafter"/>
</dbReference>
<dbReference type="Proteomes" id="UP001454036">
    <property type="component" value="Unassembled WGS sequence"/>
</dbReference>
<proteinExistence type="inferred from homology"/>
<keyword evidence="4" id="KW-0029">Amino-acid transport</keyword>
<evidence type="ECO:0000256" key="4">
    <source>
        <dbReference type="ARBA" id="ARBA00022970"/>
    </source>
</evidence>
<comment type="similarity">
    <text evidence="7">Belongs to the amino acid/polyamine transporter 2 family. Amino acid/auxin permease (AAAP) (TC 2.A.18.5) subfamily.</text>
</comment>
<feature type="transmembrane region" description="Helical" evidence="9">
    <location>
        <begin position="168"/>
        <end position="188"/>
    </location>
</feature>
<feature type="compositionally biased region" description="Basic and acidic residues" evidence="8">
    <location>
        <begin position="1"/>
        <end position="16"/>
    </location>
</feature>
<keyword evidence="12" id="KW-1185">Reference proteome</keyword>
<evidence type="ECO:0000256" key="3">
    <source>
        <dbReference type="ARBA" id="ARBA00022692"/>
    </source>
</evidence>
<keyword evidence="5 9" id="KW-1133">Transmembrane helix</keyword>
<dbReference type="AlphaFoldDB" id="A0AAV3QM72"/>
<keyword evidence="2" id="KW-0813">Transport</keyword>
<keyword evidence="3 9" id="KW-0812">Transmembrane</keyword>
<evidence type="ECO:0000256" key="7">
    <source>
        <dbReference type="ARBA" id="ARBA00049662"/>
    </source>
</evidence>
<evidence type="ECO:0000313" key="12">
    <source>
        <dbReference type="Proteomes" id="UP001454036"/>
    </source>
</evidence>
<evidence type="ECO:0000256" key="5">
    <source>
        <dbReference type="ARBA" id="ARBA00022989"/>
    </source>
</evidence>
<feature type="transmembrane region" description="Helical" evidence="9">
    <location>
        <begin position="281"/>
        <end position="303"/>
    </location>
</feature>
<comment type="subcellular location">
    <subcellularLocation>
        <location evidence="1">Membrane</location>
        <topology evidence="1">Multi-pass membrane protein</topology>
    </subcellularLocation>
</comment>
<dbReference type="Pfam" id="PF01490">
    <property type="entry name" value="Aa_trans"/>
    <property type="match status" value="1"/>
</dbReference>
<evidence type="ECO:0000313" key="11">
    <source>
        <dbReference type="EMBL" id="GAA0164117.1"/>
    </source>
</evidence>
<feature type="region of interest" description="Disordered" evidence="8">
    <location>
        <begin position="1"/>
        <end position="50"/>
    </location>
</feature>
<gene>
    <name evidence="11" type="ORF">LIER_39723</name>
</gene>
<evidence type="ECO:0000256" key="8">
    <source>
        <dbReference type="SAM" id="MobiDB-lite"/>
    </source>
</evidence>
<dbReference type="InterPro" id="IPR013057">
    <property type="entry name" value="AA_transpt_TM"/>
</dbReference>
<accession>A0AAV3QM72</accession>
<reference evidence="11 12" key="1">
    <citation type="submission" date="2024-01" db="EMBL/GenBank/DDBJ databases">
        <title>The complete chloroplast genome sequence of Lithospermum erythrorhizon: insights into the phylogenetic relationship among Boraginaceae species and the maternal lineages of purple gromwells.</title>
        <authorList>
            <person name="Okada T."/>
            <person name="Watanabe K."/>
        </authorList>
    </citation>
    <scope>NUCLEOTIDE SEQUENCE [LARGE SCALE GENOMIC DNA]</scope>
</reference>
<evidence type="ECO:0000256" key="9">
    <source>
        <dbReference type="SAM" id="Phobius"/>
    </source>
</evidence>
<feature type="transmembrane region" description="Helical" evidence="9">
    <location>
        <begin position="209"/>
        <end position="234"/>
    </location>
</feature>
<comment type="caution">
    <text evidence="11">The sequence shown here is derived from an EMBL/GenBank/DDBJ whole genome shotgun (WGS) entry which is preliminary data.</text>
</comment>
<feature type="domain" description="Amino acid transporter transmembrane" evidence="10">
    <location>
        <begin position="137"/>
        <end position="356"/>
    </location>
</feature>
<dbReference type="GO" id="GO:0005774">
    <property type="term" value="C:vacuolar membrane"/>
    <property type="evidence" value="ECO:0007669"/>
    <property type="project" value="TreeGrafter"/>
</dbReference>
<feature type="compositionally biased region" description="Acidic residues" evidence="8">
    <location>
        <begin position="17"/>
        <end position="38"/>
    </location>
</feature>
<sequence>MSMKMEEEFEGDRILEIETDDEENEAERDCDDDTESDMNDNSSRRPSFDNIVQNSLSWPQSYRKSMDMYSSLTPQSTSFLTRSGSYKMSQSSMADSHLTRPLLITERIEVPDSTLPIKFSDATGSKFSVDDSHPPEKCSLFQSLLNATNSLCGIGILSTPYALKEGGWYSLLILIILGIITCYTGILLQRCLESTPGLQTYPDIGQSSFGLAGRICMAIVLYLELYSSCVEYLIMMSDNLASMFPNANMDFGGLHLDSYTLCTIISTLLILPTVWLRDLSLLSYVSAGGVVTLFVVVLCLLWVGTVDGVGFDPSGSPLNLAKLPVTIGLYSFCYRSHSVFPSIYSSMKEPSKFPFVLVIR</sequence>
<name>A0AAV3QM72_LITER</name>
<dbReference type="PANTHER" id="PTHR22950">
    <property type="entry name" value="AMINO ACID TRANSPORTER"/>
    <property type="match status" value="1"/>
</dbReference>
<evidence type="ECO:0000259" key="10">
    <source>
        <dbReference type="Pfam" id="PF01490"/>
    </source>
</evidence>
<dbReference type="PANTHER" id="PTHR22950:SF692">
    <property type="entry name" value="TRANSMEMBRANE AMINO ACID TRANSPORTER FAMILY PROTEIN"/>
    <property type="match status" value="1"/>
</dbReference>
<feature type="transmembrane region" description="Helical" evidence="9">
    <location>
        <begin position="254"/>
        <end position="274"/>
    </location>
</feature>
<evidence type="ECO:0000256" key="2">
    <source>
        <dbReference type="ARBA" id="ARBA00022448"/>
    </source>
</evidence>